<comment type="caution">
    <text evidence="1">The sequence shown here is derived from an EMBL/GenBank/DDBJ whole genome shotgun (WGS) entry which is preliminary data.</text>
</comment>
<protein>
    <submittedName>
        <fullName evidence="1">Uncharacterized protein</fullName>
    </submittedName>
</protein>
<name>A0ABN9V4P0_9DINO</name>
<proteinExistence type="predicted"/>
<evidence type="ECO:0000313" key="1">
    <source>
        <dbReference type="EMBL" id="CAK0867798.1"/>
    </source>
</evidence>
<dbReference type="Proteomes" id="UP001189429">
    <property type="component" value="Unassembled WGS sequence"/>
</dbReference>
<accession>A0ABN9V4P0</accession>
<gene>
    <name evidence="1" type="ORF">PCOR1329_LOCUS54656</name>
</gene>
<organism evidence="1 2">
    <name type="scientific">Prorocentrum cordatum</name>
    <dbReference type="NCBI Taxonomy" id="2364126"/>
    <lineage>
        <taxon>Eukaryota</taxon>
        <taxon>Sar</taxon>
        <taxon>Alveolata</taxon>
        <taxon>Dinophyceae</taxon>
        <taxon>Prorocentrales</taxon>
        <taxon>Prorocentraceae</taxon>
        <taxon>Prorocentrum</taxon>
    </lineage>
</organism>
<sequence length="254" mass="26615">MVGLAPWGRCSCAPLASCRGGAESGTPFYRRGRVEMAGSAQELQEGVGAFGSVGVAQAAARFVAAGAPSPAFRAYCQWRAYDEALASAEARRRFAASLGPRLVRDVLGCPLPSGASGARDVEALVDGLRGLLARCERGLLAAWELVDFDEVAAELWAERRARTLTLAFFLVGDPLEDAQILLSEQRDAVIASRGVVVPDVVAQAAGAWVRARVPGCAVSAESFYAGMRYGSVFGPLSQGQVKLQIAISEPSGAL</sequence>
<reference evidence="1" key="1">
    <citation type="submission" date="2023-10" db="EMBL/GenBank/DDBJ databases">
        <authorList>
            <person name="Chen Y."/>
            <person name="Shah S."/>
            <person name="Dougan E. K."/>
            <person name="Thang M."/>
            <person name="Chan C."/>
        </authorList>
    </citation>
    <scope>NUCLEOTIDE SEQUENCE [LARGE SCALE GENOMIC DNA]</scope>
</reference>
<dbReference type="EMBL" id="CAUYUJ010016682">
    <property type="protein sequence ID" value="CAK0867798.1"/>
    <property type="molecule type" value="Genomic_DNA"/>
</dbReference>
<keyword evidence="2" id="KW-1185">Reference proteome</keyword>
<evidence type="ECO:0000313" key="2">
    <source>
        <dbReference type="Proteomes" id="UP001189429"/>
    </source>
</evidence>